<gene>
    <name evidence="1" type="ORF">A3G51_02685</name>
</gene>
<name>A0A1F8H7K4_9BACT</name>
<protein>
    <recommendedName>
        <fullName evidence="3">Methyltransferase domain-containing protein</fullName>
    </recommendedName>
</protein>
<evidence type="ECO:0000313" key="1">
    <source>
        <dbReference type="EMBL" id="OGN33561.1"/>
    </source>
</evidence>
<accession>A0A1F8H7K4</accession>
<evidence type="ECO:0000313" key="2">
    <source>
        <dbReference type="Proteomes" id="UP000177745"/>
    </source>
</evidence>
<organism evidence="1 2">
    <name type="scientific">Candidatus Yanofskybacteria bacterium RIFCSPLOWO2_12_FULL_43_11b</name>
    <dbReference type="NCBI Taxonomy" id="1802710"/>
    <lineage>
        <taxon>Bacteria</taxon>
        <taxon>Candidatus Yanofskyibacteriota</taxon>
    </lineage>
</organism>
<dbReference type="SUPFAM" id="SSF53335">
    <property type="entry name" value="S-adenosyl-L-methionine-dependent methyltransferases"/>
    <property type="match status" value="1"/>
</dbReference>
<proteinExistence type="predicted"/>
<dbReference type="Proteomes" id="UP000177745">
    <property type="component" value="Unassembled WGS sequence"/>
</dbReference>
<dbReference type="AlphaFoldDB" id="A0A1F8H7K4"/>
<comment type="caution">
    <text evidence="1">The sequence shown here is derived from an EMBL/GenBank/DDBJ whole genome shotgun (WGS) entry which is preliminary data.</text>
</comment>
<dbReference type="InterPro" id="IPR029063">
    <property type="entry name" value="SAM-dependent_MTases_sf"/>
</dbReference>
<dbReference type="Gene3D" id="3.40.50.150">
    <property type="entry name" value="Vaccinia Virus protein VP39"/>
    <property type="match status" value="1"/>
</dbReference>
<evidence type="ECO:0008006" key="3">
    <source>
        <dbReference type="Google" id="ProtNLM"/>
    </source>
</evidence>
<reference evidence="1 2" key="1">
    <citation type="journal article" date="2016" name="Nat. Commun.">
        <title>Thousands of microbial genomes shed light on interconnected biogeochemical processes in an aquifer system.</title>
        <authorList>
            <person name="Anantharaman K."/>
            <person name="Brown C.T."/>
            <person name="Hug L.A."/>
            <person name="Sharon I."/>
            <person name="Castelle C.J."/>
            <person name="Probst A.J."/>
            <person name="Thomas B.C."/>
            <person name="Singh A."/>
            <person name="Wilkins M.J."/>
            <person name="Karaoz U."/>
            <person name="Brodie E.L."/>
            <person name="Williams K.H."/>
            <person name="Hubbard S.S."/>
            <person name="Banfield J.F."/>
        </authorList>
    </citation>
    <scope>NUCLEOTIDE SEQUENCE [LARGE SCALE GENOMIC DNA]</scope>
</reference>
<sequence>MEKIRNFKLKDFAGFFGTTVQDIPEVCRKIITKSDFRYRLVSATKLTQLIREINRKIDGDDLFVAGKKAKSIWQKRWSAQLKDFVANDFQATVLVPKYVKKPINNTYCRFDHGFIAPLDENFELNWKLVLKYWLFGKYLKNVDHIYEFGCGTGINMAILADLFPQKKLHCSDWVDSSKKIAEHMSKQYHWNVSGHVFDMFHPDPKFKIEKNSAFLTFGALEQMGTGYESFINFAIKNKIDLFVNVEPVEELLDKTDSLDALSIKFIYKRNYLRNYLTYLRRLQTEGKIKIQKVQRTCPGSFYQDLSYIVWRPIKPKIN</sequence>
<dbReference type="EMBL" id="MGKY01000015">
    <property type="protein sequence ID" value="OGN33561.1"/>
    <property type="molecule type" value="Genomic_DNA"/>
</dbReference>